<dbReference type="GO" id="GO:0005975">
    <property type="term" value="P:carbohydrate metabolic process"/>
    <property type="evidence" value="ECO:0007669"/>
    <property type="project" value="InterPro"/>
</dbReference>
<dbReference type="GO" id="GO:0004553">
    <property type="term" value="F:hydrolase activity, hydrolyzing O-glycosyl compounds"/>
    <property type="evidence" value="ECO:0007669"/>
    <property type="project" value="InterPro"/>
</dbReference>
<dbReference type="Proteomes" id="UP000620104">
    <property type="component" value="Unassembled WGS sequence"/>
</dbReference>
<dbReference type="PANTHER" id="PTHR38121">
    <property type="entry name" value="GH16 DOMAIN-CONTAINING PROTEIN"/>
    <property type="match status" value="1"/>
</dbReference>
<name>A0A8H3YIY6_9TREE</name>
<evidence type="ECO:0000256" key="1">
    <source>
        <dbReference type="SAM" id="SignalP"/>
    </source>
</evidence>
<feature type="domain" description="GH16" evidence="2">
    <location>
        <begin position="78"/>
        <end position="304"/>
    </location>
</feature>
<dbReference type="CDD" id="cd00413">
    <property type="entry name" value="Glyco_hydrolase_16"/>
    <property type="match status" value="1"/>
</dbReference>
<evidence type="ECO:0000313" key="3">
    <source>
        <dbReference type="EMBL" id="GHJ89021.1"/>
    </source>
</evidence>
<feature type="chain" id="PRO_5034348135" description="GH16 domain-containing protein" evidence="1">
    <location>
        <begin position="24"/>
        <end position="327"/>
    </location>
</feature>
<dbReference type="SUPFAM" id="SSF49899">
    <property type="entry name" value="Concanavalin A-like lectins/glucanases"/>
    <property type="match status" value="1"/>
</dbReference>
<dbReference type="EMBL" id="BLZA01000035">
    <property type="protein sequence ID" value="GHJ89021.1"/>
    <property type="molecule type" value="Genomic_DNA"/>
</dbReference>
<reference evidence="3" key="1">
    <citation type="submission" date="2020-07" db="EMBL/GenBank/DDBJ databases">
        <title>Draft Genome Sequence of a Deep-Sea Yeast, Naganishia (Cryptococcus) liquefaciens strain N6.</title>
        <authorList>
            <person name="Han Y.W."/>
            <person name="Kajitani R."/>
            <person name="Morimoto H."/>
            <person name="Parhat M."/>
            <person name="Tsubouchi H."/>
            <person name="Bakenova O."/>
            <person name="Ogata M."/>
            <person name="Argunhan B."/>
            <person name="Aoki R."/>
            <person name="Kajiwara S."/>
            <person name="Itoh T."/>
            <person name="Iwasaki H."/>
        </authorList>
    </citation>
    <scope>NUCLEOTIDE SEQUENCE</scope>
    <source>
        <strain evidence="3">N6</strain>
    </source>
</reference>
<gene>
    <name evidence="3" type="ORF">NliqN6_5423</name>
</gene>
<keyword evidence="4" id="KW-1185">Reference proteome</keyword>
<dbReference type="InterPro" id="IPR013320">
    <property type="entry name" value="ConA-like_dom_sf"/>
</dbReference>
<sequence length="327" mass="35661">MLFLLPLLFGVVYLSDLGSFVVAIPHNLTERQTSSCCGYIVTNRNNAYFRYRHVIDFASLNSVADVQKQGWIIADGWQTGGENPYTGQVPIGDPANLKIVKGEGLAMKVPRQDKNAQRLTAAEIQFPDATLGGIFTMTAKLNSVPGTCMGFFTSHADAGLAKSLGWHDEQDIEMLSASLLKDQFKPYYQPAGIQMTNYNPLDGTMSPQGSDQAFPAGVDPSRDYHTYAIEWYPATSDSNPSKNTEFRFDGTLLSNAPKVFSSRQSSHLVLNHWSNADAGFSAGPPAQDATMYVKKVVAYYDKPAKMATNSGVLKDACSRANACKVTV</sequence>
<dbReference type="OrthoDB" id="25131at2759"/>
<organism evidence="3 4">
    <name type="scientific">Naganishia liquefaciens</name>
    <dbReference type="NCBI Taxonomy" id="104408"/>
    <lineage>
        <taxon>Eukaryota</taxon>
        <taxon>Fungi</taxon>
        <taxon>Dikarya</taxon>
        <taxon>Basidiomycota</taxon>
        <taxon>Agaricomycotina</taxon>
        <taxon>Tremellomycetes</taxon>
        <taxon>Filobasidiales</taxon>
        <taxon>Filobasidiaceae</taxon>
        <taxon>Naganishia</taxon>
    </lineage>
</organism>
<dbReference type="PROSITE" id="PS51762">
    <property type="entry name" value="GH16_2"/>
    <property type="match status" value="1"/>
</dbReference>
<dbReference type="Pfam" id="PF00722">
    <property type="entry name" value="Glyco_hydro_16"/>
    <property type="match status" value="1"/>
</dbReference>
<comment type="caution">
    <text evidence="3">The sequence shown here is derived from an EMBL/GenBank/DDBJ whole genome shotgun (WGS) entry which is preliminary data.</text>
</comment>
<dbReference type="Gene3D" id="2.60.120.200">
    <property type="match status" value="1"/>
</dbReference>
<protein>
    <recommendedName>
        <fullName evidence="2">GH16 domain-containing protein</fullName>
    </recommendedName>
</protein>
<keyword evidence="1" id="KW-0732">Signal</keyword>
<dbReference type="AlphaFoldDB" id="A0A8H3YIY6"/>
<dbReference type="InterPro" id="IPR000757">
    <property type="entry name" value="Beta-glucanase-like"/>
</dbReference>
<evidence type="ECO:0000259" key="2">
    <source>
        <dbReference type="PROSITE" id="PS51762"/>
    </source>
</evidence>
<evidence type="ECO:0000313" key="4">
    <source>
        <dbReference type="Proteomes" id="UP000620104"/>
    </source>
</evidence>
<accession>A0A8H3YIY6</accession>
<feature type="signal peptide" evidence="1">
    <location>
        <begin position="1"/>
        <end position="23"/>
    </location>
</feature>
<dbReference type="PANTHER" id="PTHR38121:SF4">
    <property type="entry name" value="GH16 DOMAIN-CONTAINING PROTEIN-RELATED"/>
    <property type="match status" value="1"/>
</dbReference>
<proteinExistence type="predicted"/>